<dbReference type="AlphaFoldDB" id="A0A1L8F698"/>
<feature type="signal peptide" evidence="2">
    <location>
        <begin position="1"/>
        <end position="24"/>
    </location>
</feature>
<evidence type="ECO:0000256" key="2">
    <source>
        <dbReference type="SAM" id="SignalP"/>
    </source>
</evidence>
<dbReference type="Proteomes" id="UP000186698">
    <property type="component" value="Chromosome 8L"/>
</dbReference>
<keyword evidence="2" id="KW-0732">Signal</keyword>
<evidence type="ECO:0000256" key="1">
    <source>
        <dbReference type="SAM" id="Phobius"/>
    </source>
</evidence>
<dbReference type="RefSeq" id="XP_018085020.1">
    <property type="nucleotide sequence ID" value="XM_018229531.2"/>
</dbReference>
<keyword evidence="1" id="KW-1133">Transmembrane helix</keyword>
<dbReference type="OMA" id="ECTEFRN"/>
<dbReference type="KEGG" id="xla:108698216"/>
<protein>
    <submittedName>
        <fullName evidence="4 5">Uncharacterized protein LOC108698216</fullName>
    </submittedName>
</protein>
<dbReference type="PaxDb" id="8355-A0A1L8F698"/>
<keyword evidence="3" id="KW-1185">Reference proteome</keyword>
<gene>
    <name evidence="4 5" type="primary">LOC108698216</name>
</gene>
<proteinExistence type="predicted"/>
<dbReference type="Bgee" id="108698216">
    <property type="expression patterns" value="Expressed in gastrula and 19 other cell types or tissues"/>
</dbReference>
<sequence length="231" mass="25777">MTSRWKLLVVSVLVTVYFNLPATRDSNDLYECTEFRNLSVSEGQDAVIYPDILASKNYSIRSPKFLMFEVEQGRVKKKCPKDKCVCKKSAAIRRNIQLNESGIYTVKFDFNQTVCINITVSAFIEHPTPFVVPQDVRVGNGTTFDQKNENASNVIIGVAVPIGVIALTIGGVALIIGVIAITITAIVWRQRKKNRTWCFRQSVVANCDPSVQYTQCNGRDPEINISVPTPE</sequence>
<dbReference type="GeneID" id="108698216"/>
<evidence type="ECO:0000313" key="5">
    <source>
        <dbReference type="RefSeq" id="XP_018085021.1"/>
    </source>
</evidence>
<name>A0A1L8F698_XENLA</name>
<dbReference type="RefSeq" id="XP_018085021.1">
    <property type="nucleotide sequence ID" value="XM_018229532.2"/>
</dbReference>
<evidence type="ECO:0000313" key="4">
    <source>
        <dbReference type="RefSeq" id="XP_018085020.1"/>
    </source>
</evidence>
<evidence type="ECO:0000313" key="3">
    <source>
        <dbReference type="Proteomes" id="UP000186698"/>
    </source>
</evidence>
<organism evidence="5">
    <name type="scientific">Xenopus laevis</name>
    <name type="common">African clawed frog</name>
    <dbReference type="NCBI Taxonomy" id="8355"/>
    <lineage>
        <taxon>Eukaryota</taxon>
        <taxon>Metazoa</taxon>
        <taxon>Chordata</taxon>
        <taxon>Craniata</taxon>
        <taxon>Vertebrata</taxon>
        <taxon>Euteleostomi</taxon>
        <taxon>Amphibia</taxon>
        <taxon>Batrachia</taxon>
        <taxon>Anura</taxon>
        <taxon>Pipoidea</taxon>
        <taxon>Pipidae</taxon>
        <taxon>Xenopodinae</taxon>
        <taxon>Xenopus</taxon>
        <taxon>Xenopus</taxon>
    </lineage>
</organism>
<reference evidence="4 5" key="1">
    <citation type="submission" date="2022-04" db="UniProtKB">
        <authorList>
            <consortium name="RefSeq"/>
        </authorList>
    </citation>
    <scope>IDENTIFICATION</scope>
    <source>
        <strain evidence="4 5">J_2021</strain>
        <tissue evidence="4 5">Erythrocytes</tissue>
    </source>
</reference>
<keyword evidence="1" id="KW-0812">Transmembrane</keyword>
<feature type="chain" id="PRO_5044562262" evidence="2">
    <location>
        <begin position="25"/>
        <end position="231"/>
    </location>
</feature>
<keyword evidence="1" id="KW-0472">Membrane</keyword>
<accession>A0A1L8F698</accession>
<feature type="transmembrane region" description="Helical" evidence="1">
    <location>
        <begin position="154"/>
        <end position="187"/>
    </location>
</feature>